<feature type="region of interest" description="Disordered" evidence="1">
    <location>
        <begin position="234"/>
        <end position="254"/>
    </location>
</feature>
<dbReference type="AlphaFoldDB" id="A0A7H8RCE4"/>
<feature type="region of interest" description="Disordered" evidence="1">
    <location>
        <begin position="382"/>
        <end position="450"/>
    </location>
</feature>
<dbReference type="Proteomes" id="UP000509510">
    <property type="component" value="Chromosome VI"/>
</dbReference>
<accession>A0A7H8RCE4</accession>
<dbReference type="OrthoDB" id="5424234at2759"/>
<dbReference type="Pfam" id="PF08550">
    <property type="entry name" value="GATA_AreA"/>
    <property type="match status" value="1"/>
</dbReference>
<feature type="compositionally biased region" description="Low complexity" evidence="1">
    <location>
        <begin position="384"/>
        <end position="396"/>
    </location>
</feature>
<feature type="domain" description="Nitrogen regulatory protein areA GATA-like" evidence="2">
    <location>
        <begin position="34"/>
        <end position="62"/>
    </location>
</feature>
<evidence type="ECO:0000313" key="4">
    <source>
        <dbReference type="Proteomes" id="UP000509510"/>
    </source>
</evidence>
<protein>
    <recommendedName>
        <fullName evidence="2">Nitrogen regulatory protein areA GATA-like domain-containing protein</fullName>
    </recommendedName>
</protein>
<evidence type="ECO:0000313" key="3">
    <source>
        <dbReference type="EMBL" id="QKX63451.1"/>
    </source>
</evidence>
<organism evidence="3 4">
    <name type="scientific">Talaromyces rugulosus</name>
    <name type="common">Penicillium rugulosum</name>
    <dbReference type="NCBI Taxonomy" id="121627"/>
    <lineage>
        <taxon>Eukaryota</taxon>
        <taxon>Fungi</taxon>
        <taxon>Dikarya</taxon>
        <taxon>Ascomycota</taxon>
        <taxon>Pezizomycotina</taxon>
        <taxon>Eurotiomycetes</taxon>
        <taxon>Eurotiomycetidae</taxon>
        <taxon>Eurotiales</taxon>
        <taxon>Trichocomaceae</taxon>
        <taxon>Talaromyces</taxon>
        <taxon>Talaromyces sect. Islandici</taxon>
    </lineage>
</organism>
<feature type="region of interest" description="Disordered" evidence="1">
    <location>
        <begin position="112"/>
        <end position="211"/>
    </location>
</feature>
<feature type="compositionally biased region" description="Low complexity" evidence="1">
    <location>
        <begin position="165"/>
        <end position="177"/>
    </location>
</feature>
<feature type="region of interest" description="Disordered" evidence="1">
    <location>
        <begin position="331"/>
        <end position="350"/>
    </location>
</feature>
<dbReference type="RefSeq" id="XP_035349625.1">
    <property type="nucleotide sequence ID" value="XM_035493732.1"/>
</dbReference>
<feature type="region of interest" description="Disordered" evidence="1">
    <location>
        <begin position="274"/>
        <end position="309"/>
    </location>
</feature>
<gene>
    <name evidence="3" type="ORF">TRUGW13939_10621</name>
</gene>
<keyword evidence="4" id="KW-1185">Reference proteome</keyword>
<evidence type="ECO:0000259" key="2">
    <source>
        <dbReference type="Pfam" id="PF08550"/>
    </source>
</evidence>
<feature type="compositionally biased region" description="Basic residues" evidence="1">
    <location>
        <begin position="199"/>
        <end position="210"/>
    </location>
</feature>
<dbReference type="GeneID" id="55998100"/>
<sequence>MNQRIPSGVVTTTDGLTTELQRSEAVNPDDIAQLWKVYTTQSSKIQDAVACRLENLFWRLWADPKLQKGLSGVTLANLFMAIHESRTIHAIPPSKTDFSRPNDTSQVTILTITHERDGGSGKGSKSPLPPILKNSAGAKGQPPSESSSYKTARIVIPDQPSQRPTKNAGTANNNKATGGLGSKQTRKRPSFAVNTSASSRRRGVFMRRKSPITTPTVEMEEPFPPAVIEQIAEREETEQTEQTEPVSKEDAELPWRSLSYLKPSDDDITSIQASLAASPSSPPPATFSVSSVARHRSPEDLEHGQTTAAAEVVKSDTTLVDRDFRTHFVERKRHESVGSKGGASSSLTSNLSSSQFKDLINSNANPIIIPSVSRSLSPAKRHILSSNNPSALSPSSPRKRDRGPAPMAIISTSQTQFAPSSTQKTTSGVFSVSRQSQDIGEQLTSLMRSK</sequence>
<dbReference type="EMBL" id="CP055903">
    <property type="protein sequence ID" value="QKX63451.1"/>
    <property type="molecule type" value="Genomic_DNA"/>
</dbReference>
<evidence type="ECO:0000256" key="1">
    <source>
        <dbReference type="SAM" id="MobiDB-lite"/>
    </source>
</evidence>
<proteinExistence type="predicted"/>
<reference evidence="4" key="1">
    <citation type="submission" date="2020-06" db="EMBL/GenBank/DDBJ databases">
        <title>A chromosome-scale genome assembly of Talaromyces rugulosus W13939.</title>
        <authorList>
            <person name="Wang B."/>
            <person name="Guo L."/>
            <person name="Ye K."/>
            <person name="Wang L."/>
        </authorList>
    </citation>
    <scope>NUCLEOTIDE SEQUENCE [LARGE SCALE GENOMIC DNA]</scope>
    <source>
        <strain evidence="4">W13939</strain>
    </source>
</reference>
<name>A0A7H8RCE4_TALRU</name>
<dbReference type="InterPro" id="IPR013860">
    <property type="entry name" value="AreA_GATA"/>
</dbReference>
<dbReference type="KEGG" id="trg:TRUGW13939_10621"/>
<feature type="compositionally biased region" description="Polar residues" evidence="1">
    <location>
        <begin position="410"/>
        <end position="450"/>
    </location>
</feature>